<evidence type="ECO:0000313" key="2">
    <source>
        <dbReference type="EMBL" id="KAK7424660.1"/>
    </source>
</evidence>
<keyword evidence="3" id="KW-1185">Reference proteome</keyword>
<dbReference type="Proteomes" id="UP001498421">
    <property type="component" value="Unassembled WGS sequence"/>
</dbReference>
<dbReference type="InterPro" id="IPR004046">
    <property type="entry name" value="GST_C"/>
</dbReference>
<dbReference type="InterPro" id="IPR010987">
    <property type="entry name" value="Glutathione-S-Trfase_C-like"/>
</dbReference>
<accession>A0ABR1HTW6</accession>
<dbReference type="Pfam" id="PF00043">
    <property type="entry name" value="GST_C"/>
    <property type="match status" value="1"/>
</dbReference>
<sequence length="102" mass="11510">MGFCGMFHPFAEQVLTLKIMRGVQPIESVTAAVKGLHGKLDVLNKILAEQQYMGGKDFSFIDILYVPMVDMLHKAGEGPAFEKRENLRAWWESREQGVLRTG</sequence>
<evidence type="ECO:0000313" key="3">
    <source>
        <dbReference type="Proteomes" id="UP001498421"/>
    </source>
</evidence>
<dbReference type="EMBL" id="JAZAVK010000089">
    <property type="protein sequence ID" value="KAK7424660.1"/>
    <property type="molecule type" value="Genomic_DNA"/>
</dbReference>
<dbReference type="InterPro" id="IPR036282">
    <property type="entry name" value="Glutathione-S-Trfase_C_sf"/>
</dbReference>
<comment type="caution">
    <text evidence="2">The sequence shown here is derived from an EMBL/GenBank/DDBJ whole genome shotgun (WGS) entry which is preliminary data.</text>
</comment>
<dbReference type="PROSITE" id="PS50405">
    <property type="entry name" value="GST_CTER"/>
    <property type="match status" value="1"/>
</dbReference>
<gene>
    <name evidence="2" type="ORF">QQZ08_008543</name>
</gene>
<dbReference type="SUPFAM" id="SSF47616">
    <property type="entry name" value="GST C-terminal domain-like"/>
    <property type="match status" value="1"/>
</dbReference>
<organism evidence="2 3">
    <name type="scientific">Neonectria magnoliae</name>
    <dbReference type="NCBI Taxonomy" id="2732573"/>
    <lineage>
        <taxon>Eukaryota</taxon>
        <taxon>Fungi</taxon>
        <taxon>Dikarya</taxon>
        <taxon>Ascomycota</taxon>
        <taxon>Pezizomycotina</taxon>
        <taxon>Sordariomycetes</taxon>
        <taxon>Hypocreomycetidae</taxon>
        <taxon>Hypocreales</taxon>
        <taxon>Nectriaceae</taxon>
        <taxon>Neonectria</taxon>
    </lineage>
</organism>
<dbReference type="Gene3D" id="1.20.1050.10">
    <property type="match status" value="1"/>
</dbReference>
<evidence type="ECO:0000259" key="1">
    <source>
        <dbReference type="PROSITE" id="PS50405"/>
    </source>
</evidence>
<feature type="domain" description="GST C-terminal" evidence="1">
    <location>
        <begin position="1"/>
        <end position="102"/>
    </location>
</feature>
<protein>
    <recommendedName>
        <fullName evidence="1">GST C-terminal domain-containing protein</fullName>
    </recommendedName>
</protein>
<proteinExistence type="predicted"/>
<name>A0ABR1HTW6_9HYPO</name>
<reference evidence="2 3" key="1">
    <citation type="journal article" date="2025" name="Microbiol. Resour. Announc.">
        <title>Draft genome sequences for Neonectria magnoliae and Neonectria punicea, canker pathogens of Liriodendron tulipifera and Acer saccharum in West Virginia.</title>
        <authorList>
            <person name="Petronek H.M."/>
            <person name="Kasson M.T."/>
            <person name="Metheny A.M."/>
            <person name="Stauder C.M."/>
            <person name="Lovett B."/>
            <person name="Lynch S.C."/>
            <person name="Garnas J.R."/>
            <person name="Kasson L.R."/>
            <person name="Stajich J.E."/>
        </authorList>
    </citation>
    <scope>NUCLEOTIDE SEQUENCE [LARGE SCALE GENOMIC DNA]</scope>
    <source>
        <strain evidence="2 3">NRRL 64651</strain>
    </source>
</reference>